<dbReference type="InterPro" id="IPR051260">
    <property type="entry name" value="Diverse_substr_monoxygenases"/>
</dbReference>
<dbReference type="SUPFAM" id="SSF51679">
    <property type="entry name" value="Bacterial luciferase-like"/>
    <property type="match status" value="1"/>
</dbReference>
<reference evidence="6" key="1">
    <citation type="journal article" date="2014" name="Int. J. Syst. Evol. Microbiol.">
        <title>Complete genome sequence of Corynebacterium casei LMG S-19264T (=DSM 44701T), isolated from a smear-ripened cheese.</title>
        <authorList>
            <consortium name="US DOE Joint Genome Institute (JGI-PGF)"/>
            <person name="Walter F."/>
            <person name="Albersmeier A."/>
            <person name="Kalinowski J."/>
            <person name="Ruckert C."/>
        </authorList>
    </citation>
    <scope>NUCLEOTIDE SEQUENCE</scope>
    <source>
        <strain evidence="6">CGMCC 1.12987</strain>
    </source>
</reference>
<dbReference type="EMBL" id="BMGR01000006">
    <property type="protein sequence ID" value="GGG03497.1"/>
    <property type="molecule type" value="Genomic_DNA"/>
</dbReference>
<keyword evidence="1" id="KW-0285">Flavoprotein</keyword>
<dbReference type="PANTHER" id="PTHR30011:SF16">
    <property type="entry name" value="C2H2 FINGER DOMAIN TRANSCRIPTION FACTOR (EUROFUNG)-RELATED"/>
    <property type="match status" value="1"/>
</dbReference>
<dbReference type="RefSeq" id="WP_188531004.1">
    <property type="nucleotide sequence ID" value="NZ_BMGR01000006.1"/>
</dbReference>
<name>A0A917FTF9_9BACL</name>
<dbReference type="NCBIfam" id="TIGR03571">
    <property type="entry name" value="lucif_BA3436"/>
    <property type="match status" value="1"/>
</dbReference>
<evidence type="ECO:0000256" key="2">
    <source>
        <dbReference type="ARBA" id="ARBA00022643"/>
    </source>
</evidence>
<evidence type="ECO:0000256" key="3">
    <source>
        <dbReference type="ARBA" id="ARBA00023002"/>
    </source>
</evidence>
<dbReference type="AlphaFoldDB" id="A0A917FTF9"/>
<sequence length="321" mass="37021">MYQQKHGAFQRLYQQDKLTLGFVLPTERMAKYPIMENQLQLAQMIEHYGFAAMWLRDVTIQNLDIDDNGQMYDLWIYLTYLAAKTKQIALGTAGVVLPLRHPVRIAKEAASIDRLFPGRLIMGVASGDRELDFTALGVDRPQRGEIFRETYEFLDRLLKEDNPTIQSNLGDIDGSTMGLIPKPETAIPTMVTGFSQQSLEWIARHGDGWFQYPRSIEQQELLVKDYRELTERYEPGIFKPFSNSLFIDLSENPDERPQSIPLGYRLGRYHLLELLQRFQAIGVNHIAFVLYFSHRPPEDVIQELGEEILPHFPSHQIPVEA</sequence>
<dbReference type="InterPro" id="IPR020020">
    <property type="entry name" value="Luciferase-type_oxidoreductase"/>
</dbReference>
<feature type="domain" description="Luciferase-like" evidence="5">
    <location>
        <begin position="25"/>
        <end position="234"/>
    </location>
</feature>
<accession>A0A917FTF9</accession>
<protein>
    <recommendedName>
        <fullName evidence="5">Luciferase-like domain-containing protein</fullName>
    </recommendedName>
</protein>
<proteinExistence type="predicted"/>
<keyword evidence="2" id="KW-0288">FMN</keyword>
<dbReference type="Pfam" id="PF00296">
    <property type="entry name" value="Bac_luciferase"/>
    <property type="match status" value="1"/>
</dbReference>
<organism evidence="6 7">
    <name type="scientific">Paenibacillus abyssi</name>
    <dbReference type="NCBI Taxonomy" id="1340531"/>
    <lineage>
        <taxon>Bacteria</taxon>
        <taxon>Bacillati</taxon>
        <taxon>Bacillota</taxon>
        <taxon>Bacilli</taxon>
        <taxon>Bacillales</taxon>
        <taxon>Paenibacillaceae</taxon>
        <taxon>Paenibacillus</taxon>
    </lineage>
</organism>
<reference evidence="6" key="2">
    <citation type="submission" date="2020-09" db="EMBL/GenBank/DDBJ databases">
        <authorList>
            <person name="Sun Q."/>
            <person name="Zhou Y."/>
        </authorList>
    </citation>
    <scope>NUCLEOTIDE SEQUENCE</scope>
    <source>
        <strain evidence="6">CGMCC 1.12987</strain>
    </source>
</reference>
<dbReference type="InterPro" id="IPR036661">
    <property type="entry name" value="Luciferase-like_sf"/>
</dbReference>
<evidence type="ECO:0000256" key="1">
    <source>
        <dbReference type="ARBA" id="ARBA00022630"/>
    </source>
</evidence>
<evidence type="ECO:0000313" key="7">
    <source>
        <dbReference type="Proteomes" id="UP000644756"/>
    </source>
</evidence>
<comment type="caution">
    <text evidence="6">The sequence shown here is derived from an EMBL/GenBank/DDBJ whole genome shotgun (WGS) entry which is preliminary data.</text>
</comment>
<keyword evidence="3" id="KW-0560">Oxidoreductase</keyword>
<evidence type="ECO:0000256" key="4">
    <source>
        <dbReference type="ARBA" id="ARBA00023033"/>
    </source>
</evidence>
<dbReference type="GO" id="GO:0004497">
    <property type="term" value="F:monooxygenase activity"/>
    <property type="evidence" value="ECO:0007669"/>
    <property type="project" value="UniProtKB-KW"/>
</dbReference>
<dbReference type="Proteomes" id="UP000644756">
    <property type="component" value="Unassembled WGS sequence"/>
</dbReference>
<gene>
    <name evidence="6" type="ORF">GCM10010916_20760</name>
</gene>
<dbReference type="PANTHER" id="PTHR30011">
    <property type="entry name" value="ALKANESULFONATE MONOOXYGENASE-RELATED"/>
    <property type="match status" value="1"/>
</dbReference>
<evidence type="ECO:0000259" key="5">
    <source>
        <dbReference type="Pfam" id="PF00296"/>
    </source>
</evidence>
<keyword evidence="7" id="KW-1185">Reference proteome</keyword>
<dbReference type="Gene3D" id="3.20.20.30">
    <property type="entry name" value="Luciferase-like domain"/>
    <property type="match status" value="1"/>
</dbReference>
<keyword evidence="4" id="KW-0503">Monooxygenase</keyword>
<dbReference type="InterPro" id="IPR011251">
    <property type="entry name" value="Luciferase-like_dom"/>
</dbReference>
<dbReference type="GO" id="GO:0016705">
    <property type="term" value="F:oxidoreductase activity, acting on paired donors, with incorporation or reduction of molecular oxygen"/>
    <property type="evidence" value="ECO:0007669"/>
    <property type="project" value="InterPro"/>
</dbReference>
<evidence type="ECO:0000313" key="6">
    <source>
        <dbReference type="EMBL" id="GGG03497.1"/>
    </source>
</evidence>